<protein>
    <submittedName>
        <fullName evidence="2">DUF4198 domain-containing protein</fullName>
    </submittedName>
</protein>
<gene>
    <name evidence="2" type="ORF">P8627_08175</name>
</gene>
<reference evidence="2 3" key="1">
    <citation type="submission" date="2023-04" db="EMBL/GenBank/DDBJ databases">
        <title>Jannaschia ovalis sp. nov., a marine bacterium isolated from sea tidal flat.</title>
        <authorList>
            <person name="Kwon D.Y."/>
            <person name="Kim J.-J."/>
        </authorList>
    </citation>
    <scope>NUCLEOTIDE SEQUENCE [LARGE SCALE GENOMIC DNA]</scope>
    <source>
        <strain evidence="2 3">GRR-S6-38</strain>
    </source>
</reference>
<evidence type="ECO:0000313" key="3">
    <source>
        <dbReference type="Proteomes" id="UP001243420"/>
    </source>
</evidence>
<keyword evidence="1" id="KW-0732">Signal</keyword>
<proteinExistence type="predicted"/>
<dbReference type="RefSeq" id="WP_279967289.1">
    <property type="nucleotide sequence ID" value="NZ_CP122537.1"/>
</dbReference>
<dbReference type="InterPro" id="IPR019613">
    <property type="entry name" value="DUF4198"/>
</dbReference>
<evidence type="ECO:0000256" key="1">
    <source>
        <dbReference type="SAM" id="SignalP"/>
    </source>
</evidence>
<organism evidence="2 3">
    <name type="scientific">Jannaschia ovalis</name>
    <dbReference type="NCBI Taxonomy" id="3038773"/>
    <lineage>
        <taxon>Bacteria</taxon>
        <taxon>Pseudomonadati</taxon>
        <taxon>Pseudomonadota</taxon>
        <taxon>Alphaproteobacteria</taxon>
        <taxon>Rhodobacterales</taxon>
        <taxon>Roseobacteraceae</taxon>
        <taxon>Jannaschia</taxon>
    </lineage>
</organism>
<feature type="chain" id="PRO_5045976509" evidence="1">
    <location>
        <begin position="22"/>
        <end position="277"/>
    </location>
</feature>
<keyword evidence="3" id="KW-1185">Reference proteome</keyword>
<name>A0ABY8LG17_9RHOB</name>
<evidence type="ECO:0000313" key="2">
    <source>
        <dbReference type="EMBL" id="WGH80228.1"/>
    </source>
</evidence>
<dbReference type="EMBL" id="CP122537">
    <property type="protein sequence ID" value="WGH80228.1"/>
    <property type="molecule type" value="Genomic_DNA"/>
</dbReference>
<sequence length="277" mass="29784">MFTRPSLILAATCILSTPIQAHEFWIQPEDYTVAPGDPLRAGFRNGEEFEGSSLSYISTRSTRLDMALGDGAVEPMPARLGDSPAIQMDAPAEEGLLILVHETADMRVTYTEREGRSAWERFSGFVEHKDLAGVLEAHDARGLSRDSIVEAYRRFAKALVAVGAGTGSDRDMGLRTEIVAGLNPYTDDLSGGLPVQVLLEGAPKPQAQIEMFERAPDGTVAITIHRADGEGRATLPVKAGHEYLLDSVAMLPLEPAGDLDPAWLSLWAALTFAVPGA</sequence>
<dbReference type="Proteomes" id="UP001243420">
    <property type="component" value="Chromosome"/>
</dbReference>
<dbReference type="Pfam" id="PF10670">
    <property type="entry name" value="DUF4198"/>
    <property type="match status" value="1"/>
</dbReference>
<accession>A0ABY8LG17</accession>
<feature type="signal peptide" evidence="1">
    <location>
        <begin position="1"/>
        <end position="21"/>
    </location>
</feature>